<keyword evidence="5" id="KW-1185">Reference proteome</keyword>
<sequence>MTHMIKHRFGYRVAQVLDCSPKTKKQKGNKKGYVPAVIFLVFIVIILIGLLATYYCLNKEMCPCSKMEPPQKIKGAGYEELGEEPADTSEEEEGHEEEKDGVPPGEDSPEKLPTFEMNAGGDDVQKTVSAYGDIQVDTGLKEVDQVPVFGSVHFQVEYSINVGRVAITILEARELPSKSRGGSSHCRFHLLLLPSRRQRFKSKSRPTRHPKFDEKFVFDRVLQQDLFRMAIRIRLYGHDKLGKEKAIGEHILQLADVAQSRDMKMVAWRDLRPKLSGSDTP</sequence>
<dbReference type="InterPro" id="IPR043541">
    <property type="entry name" value="SYT14/14L/16"/>
</dbReference>
<dbReference type="Pfam" id="PF00168">
    <property type="entry name" value="C2"/>
    <property type="match status" value="1"/>
</dbReference>
<gene>
    <name evidence="4" type="ORF">pdam_00013099</name>
</gene>
<dbReference type="Gene3D" id="2.60.40.150">
    <property type="entry name" value="C2 domain"/>
    <property type="match status" value="1"/>
</dbReference>
<dbReference type="PANTHER" id="PTHR46129:SF2">
    <property type="entry name" value="SYNAPTOTAGMIN 14, ISOFORM D"/>
    <property type="match status" value="1"/>
</dbReference>
<dbReference type="OrthoDB" id="5978493at2759"/>
<organism evidence="4 5">
    <name type="scientific">Pocillopora damicornis</name>
    <name type="common">Cauliflower coral</name>
    <name type="synonym">Millepora damicornis</name>
    <dbReference type="NCBI Taxonomy" id="46731"/>
    <lineage>
        <taxon>Eukaryota</taxon>
        <taxon>Metazoa</taxon>
        <taxon>Cnidaria</taxon>
        <taxon>Anthozoa</taxon>
        <taxon>Hexacorallia</taxon>
        <taxon>Scleractinia</taxon>
        <taxon>Astrocoeniina</taxon>
        <taxon>Pocilloporidae</taxon>
        <taxon>Pocillopora</taxon>
    </lineage>
</organism>
<keyword evidence="2" id="KW-0472">Membrane</keyword>
<dbReference type="AlphaFoldDB" id="A0A3M6TW47"/>
<proteinExistence type="predicted"/>
<name>A0A3M6TW47_POCDA</name>
<feature type="compositionally biased region" description="Acidic residues" evidence="1">
    <location>
        <begin position="80"/>
        <end position="95"/>
    </location>
</feature>
<feature type="domain" description="C2" evidence="3">
    <location>
        <begin position="148"/>
        <end position="269"/>
    </location>
</feature>
<dbReference type="SMART" id="SM00239">
    <property type="entry name" value="C2"/>
    <property type="match status" value="1"/>
</dbReference>
<comment type="caution">
    <text evidence="4">The sequence shown here is derived from an EMBL/GenBank/DDBJ whole genome shotgun (WGS) entry which is preliminary data.</text>
</comment>
<evidence type="ECO:0000259" key="3">
    <source>
        <dbReference type="PROSITE" id="PS50004"/>
    </source>
</evidence>
<dbReference type="InterPro" id="IPR000008">
    <property type="entry name" value="C2_dom"/>
</dbReference>
<protein>
    <recommendedName>
        <fullName evidence="3">C2 domain-containing protein</fullName>
    </recommendedName>
</protein>
<reference evidence="4 5" key="1">
    <citation type="journal article" date="2018" name="Sci. Rep.">
        <title>Comparative analysis of the Pocillopora damicornis genome highlights role of immune system in coral evolution.</title>
        <authorList>
            <person name="Cunning R."/>
            <person name="Bay R.A."/>
            <person name="Gillette P."/>
            <person name="Baker A.C."/>
            <person name="Traylor-Knowles N."/>
        </authorList>
    </citation>
    <scope>NUCLEOTIDE SEQUENCE [LARGE SCALE GENOMIC DNA]</scope>
    <source>
        <strain evidence="4">RSMAS</strain>
        <tissue evidence="4">Whole animal</tissue>
    </source>
</reference>
<dbReference type="STRING" id="46731.A0A3M6TW47"/>
<evidence type="ECO:0000313" key="5">
    <source>
        <dbReference type="Proteomes" id="UP000275408"/>
    </source>
</evidence>
<accession>A0A3M6TW47</accession>
<dbReference type="EMBL" id="RCHS01002815">
    <property type="protein sequence ID" value="RMX45596.1"/>
    <property type="molecule type" value="Genomic_DNA"/>
</dbReference>
<evidence type="ECO:0000256" key="1">
    <source>
        <dbReference type="SAM" id="MobiDB-lite"/>
    </source>
</evidence>
<dbReference type="InterPro" id="IPR035892">
    <property type="entry name" value="C2_domain_sf"/>
</dbReference>
<dbReference type="Proteomes" id="UP000275408">
    <property type="component" value="Unassembled WGS sequence"/>
</dbReference>
<evidence type="ECO:0000313" key="4">
    <source>
        <dbReference type="EMBL" id="RMX45596.1"/>
    </source>
</evidence>
<evidence type="ECO:0000256" key="2">
    <source>
        <dbReference type="SAM" id="Phobius"/>
    </source>
</evidence>
<dbReference type="SUPFAM" id="SSF49562">
    <property type="entry name" value="C2 domain (Calcium/lipid-binding domain, CaLB)"/>
    <property type="match status" value="1"/>
</dbReference>
<dbReference type="PANTHER" id="PTHR46129">
    <property type="entry name" value="SYNAPTOTAGMIN 14, ISOFORM D"/>
    <property type="match status" value="1"/>
</dbReference>
<feature type="transmembrane region" description="Helical" evidence="2">
    <location>
        <begin position="32"/>
        <end position="55"/>
    </location>
</feature>
<feature type="region of interest" description="Disordered" evidence="1">
    <location>
        <begin position="76"/>
        <end position="118"/>
    </location>
</feature>
<dbReference type="PROSITE" id="PS50004">
    <property type="entry name" value="C2"/>
    <property type="match status" value="1"/>
</dbReference>
<dbReference type="GO" id="GO:0005543">
    <property type="term" value="F:phospholipid binding"/>
    <property type="evidence" value="ECO:0007669"/>
    <property type="project" value="TreeGrafter"/>
</dbReference>
<keyword evidence="2" id="KW-1133">Transmembrane helix</keyword>
<keyword evidence="2" id="KW-0812">Transmembrane</keyword>